<dbReference type="EMBL" id="JAPVOI010000002">
    <property type="protein sequence ID" value="MCZ4088664.1"/>
    <property type="molecule type" value="Genomic_DNA"/>
</dbReference>
<evidence type="ECO:0000313" key="1">
    <source>
        <dbReference type="EMBL" id="MCZ4088664.1"/>
    </source>
</evidence>
<proteinExistence type="predicted"/>
<organism evidence="1 2">
    <name type="scientific">Sinorhizobium psoraleae</name>
    <dbReference type="NCBI Taxonomy" id="520838"/>
    <lineage>
        <taxon>Bacteria</taxon>
        <taxon>Pseudomonadati</taxon>
        <taxon>Pseudomonadota</taxon>
        <taxon>Alphaproteobacteria</taxon>
        <taxon>Hyphomicrobiales</taxon>
        <taxon>Rhizobiaceae</taxon>
        <taxon>Sinorhizobium/Ensifer group</taxon>
        <taxon>Sinorhizobium</taxon>
    </lineage>
</organism>
<reference evidence="1" key="1">
    <citation type="submission" date="2022-10" db="EMBL/GenBank/DDBJ databases">
        <title>Whole genome sequencing of three plant growth promoting bacteria isolated from Vachellia tortilis subsp. raddiana in Morocco.</title>
        <authorList>
            <person name="Hnini M."/>
            <person name="Zouagui R."/>
            <person name="Zouagui H."/>
            <person name="Chemao Elfihri M.-W."/>
            <person name="Ibrahimi A."/>
            <person name="Sbabou L."/>
            <person name="Aurag J."/>
        </authorList>
    </citation>
    <scope>NUCLEOTIDE SEQUENCE</scope>
    <source>
        <strain evidence="1">LMR678</strain>
    </source>
</reference>
<dbReference type="Proteomes" id="UP001079430">
    <property type="component" value="Unassembled WGS sequence"/>
</dbReference>
<evidence type="ECO:0000313" key="2">
    <source>
        <dbReference type="Proteomes" id="UP001079430"/>
    </source>
</evidence>
<sequence>MNDGVLPSRTLAIRSGVNISAVNRHGGLRHLGGYLHLTGETVVAFFIALSIQTAAIRMHCDWSRATARWRIRSMSIVSSSNGPSLGPVRR</sequence>
<accession>A0ABT4KA07</accession>
<name>A0ABT4KA07_9HYPH</name>
<dbReference type="RefSeq" id="WP_269274637.1">
    <property type="nucleotide sequence ID" value="NZ_JAPVOI010000002.1"/>
</dbReference>
<comment type="caution">
    <text evidence="1">The sequence shown here is derived from an EMBL/GenBank/DDBJ whole genome shotgun (WGS) entry which is preliminary data.</text>
</comment>
<protein>
    <submittedName>
        <fullName evidence="1">Uncharacterized protein</fullName>
    </submittedName>
</protein>
<gene>
    <name evidence="1" type="ORF">O3W52_00615</name>
</gene>
<keyword evidence="2" id="KW-1185">Reference proteome</keyword>